<evidence type="ECO:0000313" key="4">
    <source>
        <dbReference type="Proteomes" id="UP000251135"/>
    </source>
</evidence>
<evidence type="ECO:0000259" key="2">
    <source>
        <dbReference type="Pfam" id="PF13478"/>
    </source>
</evidence>
<dbReference type="Pfam" id="PF13478">
    <property type="entry name" value="XdhC_C"/>
    <property type="match status" value="1"/>
</dbReference>
<comment type="caution">
    <text evidence="3">The sequence shown here is derived from an EMBL/GenBank/DDBJ whole genome shotgun (WGS) entry which is preliminary data.</text>
</comment>
<dbReference type="InterPro" id="IPR052698">
    <property type="entry name" value="MoCofactor_Util/Proc"/>
</dbReference>
<dbReference type="AlphaFoldDB" id="A0A363D185"/>
<feature type="domain" description="XdhC Rossmann" evidence="2">
    <location>
        <begin position="118"/>
        <end position="252"/>
    </location>
</feature>
<dbReference type="RefSeq" id="WP_108558502.1">
    <property type="nucleotide sequence ID" value="NZ_MUXE01000005.1"/>
</dbReference>
<accession>A0A363D185</accession>
<dbReference type="OrthoDB" id="9815497at2"/>
<organism evidence="3 4">
    <name type="scientific">Arcobacter caeni</name>
    <dbReference type="NCBI Taxonomy" id="1912877"/>
    <lineage>
        <taxon>Bacteria</taxon>
        <taxon>Pseudomonadati</taxon>
        <taxon>Campylobacterota</taxon>
        <taxon>Epsilonproteobacteria</taxon>
        <taxon>Campylobacterales</taxon>
        <taxon>Arcobacteraceae</taxon>
        <taxon>Arcobacter</taxon>
    </lineage>
</organism>
<evidence type="ECO:0000313" key="3">
    <source>
        <dbReference type="EMBL" id="PUE65098.1"/>
    </source>
</evidence>
<name>A0A363D185_9BACT</name>
<dbReference type="InterPro" id="IPR003777">
    <property type="entry name" value="XdhC_CoxI"/>
</dbReference>
<dbReference type="Gene3D" id="3.40.50.720">
    <property type="entry name" value="NAD(P)-binding Rossmann-like Domain"/>
    <property type="match status" value="1"/>
</dbReference>
<feature type="domain" description="XdhC- CoxI" evidence="1">
    <location>
        <begin position="21"/>
        <end position="74"/>
    </location>
</feature>
<dbReference type="Pfam" id="PF02625">
    <property type="entry name" value="XdhC_CoxI"/>
    <property type="match status" value="1"/>
</dbReference>
<dbReference type="PANTHER" id="PTHR30388">
    <property type="entry name" value="ALDEHYDE OXIDOREDUCTASE MOLYBDENUM COFACTOR ASSEMBLY PROTEIN"/>
    <property type="match status" value="1"/>
</dbReference>
<proteinExistence type="predicted"/>
<reference evidence="3 4" key="1">
    <citation type="submission" date="2017-02" db="EMBL/GenBank/DDBJ databases">
        <title>Arcobacter caeni sp. nov, a new Arcobacter species isolated from reclaimed water.</title>
        <authorList>
            <person name="Figueras M.J."/>
            <person name="Perez-Cataluna A."/>
            <person name="Salas-Masso N."/>
        </authorList>
    </citation>
    <scope>NUCLEOTIDE SEQUENCE [LARGE SCALE GENOMIC DNA]</scope>
    <source>
        <strain evidence="3 4">RW17-10</strain>
    </source>
</reference>
<sequence length="260" mass="29436">MFTNKDYLKFIEESKDKKLDIVITSVVETKGSTYAKVGNMMLVNSQNEFTGVLGSKYLQNKILESSKEAMISKKTLYFESIPADESSGHGNSKFKIEPFFYENNYNNISEYIKRPYSILIFGSGAHVTSLISMANLMAWETTIIDIKINKNYVNEADNFIEIQNIEDILSMDLNLYNAAIILSHNPKTDNTYLKALINSNIEYIGMMGNKKNMKRITEEFNLNNDKRFYAPIGLDIGGNTHQAIALSICAQIEAKKNGKI</sequence>
<dbReference type="Proteomes" id="UP000251135">
    <property type="component" value="Unassembled WGS sequence"/>
</dbReference>
<dbReference type="EMBL" id="MUXE01000005">
    <property type="protein sequence ID" value="PUE65098.1"/>
    <property type="molecule type" value="Genomic_DNA"/>
</dbReference>
<keyword evidence="4" id="KW-1185">Reference proteome</keyword>
<gene>
    <name evidence="3" type="ORF">B0174_04680</name>
</gene>
<dbReference type="InterPro" id="IPR027051">
    <property type="entry name" value="XdhC_Rossmann_dom"/>
</dbReference>
<dbReference type="PANTHER" id="PTHR30388:SF4">
    <property type="entry name" value="MOLYBDENUM COFACTOR INSERTION CHAPERONE PAOD"/>
    <property type="match status" value="1"/>
</dbReference>
<evidence type="ECO:0008006" key="5">
    <source>
        <dbReference type="Google" id="ProtNLM"/>
    </source>
</evidence>
<evidence type="ECO:0000259" key="1">
    <source>
        <dbReference type="Pfam" id="PF02625"/>
    </source>
</evidence>
<protein>
    <recommendedName>
        <fullName evidence="5">XdhC Rossmann domain-containing protein</fullName>
    </recommendedName>
</protein>